<evidence type="ECO:0000256" key="1">
    <source>
        <dbReference type="ARBA" id="ARBA00001947"/>
    </source>
</evidence>
<evidence type="ECO:0000256" key="2">
    <source>
        <dbReference type="ARBA" id="ARBA00022670"/>
    </source>
</evidence>
<comment type="cofactor">
    <cofactor evidence="1">
        <name>Zn(2+)</name>
        <dbReference type="ChEBI" id="CHEBI:29105"/>
    </cofactor>
</comment>
<proteinExistence type="predicted"/>
<dbReference type="GO" id="GO:0006508">
    <property type="term" value="P:proteolysis"/>
    <property type="evidence" value="ECO:0007669"/>
    <property type="project" value="UniProtKB-KW"/>
</dbReference>
<accession>A0A485KPQ7</accession>
<evidence type="ECO:0000256" key="3">
    <source>
        <dbReference type="ARBA" id="ARBA00022723"/>
    </source>
</evidence>
<dbReference type="GO" id="GO:0046872">
    <property type="term" value="F:metal ion binding"/>
    <property type="evidence" value="ECO:0007669"/>
    <property type="project" value="UniProtKB-KW"/>
</dbReference>
<dbReference type="InterPro" id="IPR024079">
    <property type="entry name" value="MetalloPept_cat_dom_sf"/>
</dbReference>
<keyword evidence="6" id="KW-0482">Metalloprotease</keyword>
<reference evidence="8 9" key="1">
    <citation type="submission" date="2019-03" db="EMBL/GenBank/DDBJ databases">
        <authorList>
            <person name="Gaulin E."/>
            <person name="Dumas B."/>
        </authorList>
    </citation>
    <scope>NUCLEOTIDE SEQUENCE [LARGE SCALE GENOMIC DNA]</scope>
    <source>
        <strain evidence="8">CBS 568.67</strain>
    </source>
</reference>
<evidence type="ECO:0000256" key="4">
    <source>
        <dbReference type="ARBA" id="ARBA00022801"/>
    </source>
</evidence>
<keyword evidence="4" id="KW-0378">Hydrolase</keyword>
<reference evidence="7" key="2">
    <citation type="submission" date="2019-06" db="EMBL/GenBank/DDBJ databases">
        <title>Genomics analysis of Aphanomyces spp. identifies a new class of oomycete effector associated with host adaptation.</title>
        <authorList>
            <person name="Gaulin E."/>
        </authorList>
    </citation>
    <scope>NUCLEOTIDE SEQUENCE</scope>
    <source>
        <strain evidence="7">CBS 578.67</strain>
    </source>
</reference>
<dbReference type="EMBL" id="VJMH01005173">
    <property type="protein sequence ID" value="KAF0699506.1"/>
    <property type="molecule type" value="Genomic_DNA"/>
</dbReference>
<keyword evidence="2" id="KW-0645">Protease</keyword>
<sequence>MDRLFAAAMGKVLATKDMKKALDVDMFTPLAHPPSIARPTQSVADFVVSFLRLRRGDMLLRPICVVGIVSSPQLAFWVAFLNAYFDVASFSSLPIPALARNRRLLQCNAIDATGRAQLALHGSHVLDAVSRHVPPASGVALVLIHEPLGTDGGGGHVTTTTTELSATINGKLVVVLPLSHLPSIHAQAQRVLQVILQHLGLVHCPFFDCVMNASKPRDEAASSTARVLDVCPLCLRKVSLAQPQFNVVRRYNALLVVVTDDDTHRNASAAWDDLRSWCTERLAFITDGNGMPHSHQEATNHAHGSDGHRHIHSRTTCAVDISKLRLLKQRLNKRSSHARGRRC</sequence>
<protein>
    <submittedName>
        <fullName evidence="8">Aste57867_9928 protein</fullName>
    </submittedName>
</protein>
<evidence type="ECO:0000256" key="6">
    <source>
        <dbReference type="ARBA" id="ARBA00023049"/>
    </source>
</evidence>
<dbReference type="PANTHER" id="PTHR15910">
    <property type="entry name" value="ARCHAEMETZINCIN"/>
    <property type="match status" value="1"/>
</dbReference>
<evidence type="ECO:0000256" key="5">
    <source>
        <dbReference type="ARBA" id="ARBA00022833"/>
    </source>
</evidence>
<dbReference type="InterPro" id="IPR012962">
    <property type="entry name" value="Pept_M54_archaemetzincn"/>
</dbReference>
<dbReference type="GO" id="GO:0008237">
    <property type="term" value="F:metallopeptidase activity"/>
    <property type="evidence" value="ECO:0007669"/>
    <property type="project" value="UniProtKB-KW"/>
</dbReference>
<keyword evidence="3" id="KW-0479">Metal-binding</keyword>
<evidence type="ECO:0000313" key="7">
    <source>
        <dbReference type="EMBL" id="KAF0699506.1"/>
    </source>
</evidence>
<dbReference type="Gene3D" id="3.40.390.10">
    <property type="entry name" value="Collagenase (Catalytic Domain)"/>
    <property type="match status" value="1"/>
</dbReference>
<dbReference type="Proteomes" id="UP000332933">
    <property type="component" value="Unassembled WGS sequence"/>
</dbReference>
<evidence type="ECO:0000313" key="9">
    <source>
        <dbReference type="Proteomes" id="UP000332933"/>
    </source>
</evidence>
<gene>
    <name evidence="8" type="primary">Aste57867_9928</name>
    <name evidence="7" type="ORF">As57867_009889</name>
    <name evidence="8" type="ORF">ASTE57867_9928</name>
</gene>
<keyword evidence="9" id="KW-1185">Reference proteome</keyword>
<evidence type="ECO:0000313" key="8">
    <source>
        <dbReference type="EMBL" id="VFT86806.1"/>
    </source>
</evidence>
<organism evidence="8 9">
    <name type="scientific">Aphanomyces stellatus</name>
    <dbReference type="NCBI Taxonomy" id="120398"/>
    <lineage>
        <taxon>Eukaryota</taxon>
        <taxon>Sar</taxon>
        <taxon>Stramenopiles</taxon>
        <taxon>Oomycota</taxon>
        <taxon>Saprolegniomycetes</taxon>
        <taxon>Saprolegniales</taxon>
        <taxon>Verrucalvaceae</taxon>
        <taxon>Aphanomyces</taxon>
    </lineage>
</organism>
<dbReference type="AlphaFoldDB" id="A0A485KPQ7"/>
<dbReference type="OrthoDB" id="2365600at2759"/>
<dbReference type="PANTHER" id="PTHR15910:SF1">
    <property type="entry name" value="ARCHAEMETZINCIN-2"/>
    <property type="match status" value="1"/>
</dbReference>
<dbReference type="EMBL" id="CAADRA010005194">
    <property type="protein sequence ID" value="VFT86806.1"/>
    <property type="molecule type" value="Genomic_DNA"/>
</dbReference>
<keyword evidence="5" id="KW-0862">Zinc</keyword>
<name>A0A485KPQ7_9STRA</name>